<comment type="similarity">
    <text evidence="2 10 11">Belongs to the TonB-dependent receptor family.</text>
</comment>
<dbReference type="InterPro" id="IPR036942">
    <property type="entry name" value="Beta-barrel_TonB_sf"/>
</dbReference>
<dbReference type="InterPro" id="IPR010105">
    <property type="entry name" value="TonB_sidphr_rcpt"/>
</dbReference>
<feature type="chain" id="PRO_5031274569" evidence="12">
    <location>
        <begin position="34"/>
        <end position="723"/>
    </location>
</feature>
<evidence type="ECO:0000256" key="7">
    <source>
        <dbReference type="ARBA" id="ARBA00023136"/>
    </source>
</evidence>
<dbReference type="GO" id="GO:0038023">
    <property type="term" value="F:signaling receptor activity"/>
    <property type="evidence" value="ECO:0007669"/>
    <property type="project" value="InterPro"/>
</dbReference>
<evidence type="ECO:0000256" key="11">
    <source>
        <dbReference type="RuleBase" id="RU003357"/>
    </source>
</evidence>
<dbReference type="RefSeq" id="WP_017128905.1">
    <property type="nucleotide sequence ID" value="NZ_JACAQE010000010.1"/>
</dbReference>
<name>A0A7Y7Y4J0_9PSED</name>
<evidence type="ECO:0000256" key="5">
    <source>
        <dbReference type="ARBA" id="ARBA00022692"/>
    </source>
</evidence>
<dbReference type="Proteomes" id="UP000517547">
    <property type="component" value="Unassembled WGS sequence"/>
</dbReference>
<dbReference type="GO" id="GO:0015344">
    <property type="term" value="F:siderophore uptake transmembrane transporter activity"/>
    <property type="evidence" value="ECO:0007669"/>
    <property type="project" value="TreeGrafter"/>
</dbReference>
<keyword evidence="8 15" id="KW-0675">Receptor</keyword>
<dbReference type="NCBIfam" id="TIGR01783">
    <property type="entry name" value="TonB-siderophor"/>
    <property type="match status" value="1"/>
</dbReference>
<dbReference type="InterPro" id="IPR037066">
    <property type="entry name" value="Plug_dom_sf"/>
</dbReference>
<keyword evidence="4 10" id="KW-1134">Transmembrane beta strand</keyword>
<dbReference type="CDD" id="cd01347">
    <property type="entry name" value="ligand_gated_channel"/>
    <property type="match status" value="1"/>
</dbReference>
<organism evidence="15 16">
    <name type="scientific">Pseudomonas gingeri</name>
    <dbReference type="NCBI Taxonomy" id="117681"/>
    <lineage>
        <taxon>Bacteria</taxon>
        <taxon>Pseudomonadati</taxon>
        <taxon>Pseudomonadota</taxon>
        <taxon>Gammaproteobacteria</taxon>
        <taxon>Pseudomonadales</taxon>
        <taxon>Pseudomonadaceae</taxon>
        <taxon>Pseudomonas</taxon>
    </lineage>
</organism>
<dbReference type="PANTHER" id="PTHR32552:SF82">
    <property type="entry name" value="FCUA PROTEIN"/>
    <property type="match status" value="1"/>
</dbReference>
<evidence type="ECO:0000313" key="16">
    <source>
        <dbReference type="Proteomes" id="UP000517547"/>
    </source>
</evidence>
<keyword evidence="5 10" id="KW-0812">Transmembrane</keyword>
<dbReference type="EMBL" id="JACAQE010000010">
    <property type="protein sequence ID" value="NWC17776.1"/>
    <property type="molecule type" value="Genomic_DNA"/>
</dbReference>
<sequence length="723" mass="78360">MAYQAGKSKRVLYCAGALCAGLGGFALTPLAQAASELASGETVVLPEVQVSASSPGTDAPVKSLRRVTANGALGSTAEIDTPFSLKTVDARDIRERQASSIDEVLAGDSSVRQTAGAVVGVVSYVSVRGLLLDQVNGYKVDGLSYINRAELPLEMVDQVQVLKGLSGFMYGFGSPGGVVNYQLKRPTDNPVLDFGARYKSDGVFSESVDNGGRFGPEQRFGYRVNAVQEGGDTYVDGGHVRRDSGGLALDARLTDSFTWDFDALQSTRLAKGVYYGIFPGAGVSIPHTIPGDSKLAEDGSYFRTRTSLATTGFKWELSPEWTANVHYRYGEQYTGWREGSLNLLNNNGSYRIAQSAQLETFTSDQLQASLEGSFQTGPFYHKLVVGASSLDILQRRDANAASATINGGNLYDPVDLSGYSISTAGHNRHRFLNIDEDAAFVADTIDLTEQWSIIAGWRYTDFQQKNYDRNTGVQLAGAAGDYQEKKVTPTYALMYRPWKDTTIYTSYVESLEKGGVASISNSNYGEVFAPIESKQYELGIKTQGQGWNTTAALFQIDRGAQYTDSTNAFRQQGNVRYKGAELGGEVSLASEWTLSANALWLDSKYHAVPGLEGHNAAGVSDFQAASRIRYAPGALQGWAFSLGANYYSSYDFNAANTLKVDGYTLFDVGAQYQTRLFGKRTTLNAVVNNLTNEQYWVTYSSSSPSLMQGAPRNVALSLSVETF</sequence>
<dbReference type="AlphaFoldDB" id="A0A7Y7Y4J0"/>
<gene>
    <name evidence="15" type="ORF">HX845_29260</name>
</gene>
<accession>A0A7Y7Y4J0</accession>
<evidence type="ECO:0000256" key="2">
    <source>
        <dbReference type="ARBA" id="ARBA00009810"/>
    </source>
</evidence>
<keyword evidence="9 10" id="KW-0998">Cell outer membrane</keyword>
<dbReference type="Gene3D" id="2.170.130.10">
    <property type="entry name" value="TonB-dependent receptor, plug domain"/>
    <property type="match status" value="1"/>
</dbReference>
<dbReference type="InterPro" id="IPR012910">
    <property type="entry name" value="Plug_dom"/>
</dbReference>
<dbReference type="PROSITE" id="PS52016">
    <property type="entry name" value="TONB_DEPENDENT_REC_3"/>
    <property type="match status" value="1"/>
</dbReference>
<keyword evidence="7 10" id="KW-0472">Membrane</keyword>
<evidence type="ECO:0000256" key="9">
    <source>
        <dbReference type="ARBA" id="ARBA00023237"/>
    </source>
</evidence>
<evidence type="ECO:0000256" key="12">
    <source>
        <dbReference type="SAM" id="SignalP"/>
    </source>
</evidence>
<comment type="caution">
    <text evidence="15">The sequence shown here is derived from an EMBL/GenBank/DDBJ whole genome shotgun (WGS) entry which is preliminary data.</text>
</comment>
<evidence type="ECO:0000256" key="1">
    <source>
        <dbReference type="ARBA" id="ARBA00004571"/>
    </source>
</evidence>
<dbReference type="InterPro" id="IPR039426">
    <property type="entry name" value="TonB-dep_rcpt-like"/>
</dbReference>
<dbReference type="InterPro" id="IPR000531">
    <property type="entry name" value="Beta-barrel_TonB"/>
</dbReference>
<dbReference type="Pfam" id="PF00593">
    <property type="entry name" value="TonB_dep_Rec_b-barrel"/>
    <property type="match status" value="1"/>
</dbReference>
<keyword evidence="12" id="KW-0732">Signal</keyword>
<feature type="signal peptide" evidence="12">
    <location>
        <begin position="1"/>
        <end position="33"/>
    </location>
</feature>
<dbReference type="Pfam" id="PF07715">
    <property type="entry name" value="Plug"/>
    <property type="match status" value="1"/>
</dbReference>
<feature type="domain" description="TonB-dependent receptor-like beta-barrel" evidence="13">
    <location>
        <begin position="263"/>
        <end position="690"/>
    </location>
</feature>
<protein>
    <submittedName>
        <fullName evidence="15">TonB-dependent siderophore receptor</fullName>
    </submittedName>
</protein>
<keyword evidence="3 10" id="KW-0813">Transport</keyword>
<evidence type="ECO:0000313" key="15">
    <source>
        <dbReference type="EMBL" id="NWC17776.1"/>
    </source>
</evidence>
<dbReference type="Gene3D" id="2.40.170.20">
    <property type="entry name" value="TonB-dependent receptor, beta-barrel domain"/>
    <property type="match status" value="1"/>
</dbReference>
<evidence type="ECO:0000256" key="3">
    <source>
        <dbReference type="ARBA" id="ARBA00022448"/>
    </source>
</evidence>
<evidence type="ECO:0000256" key="4">
    <source>
        <dbReference type="ARBA" id="ARBA00022452"/>
    </source>
</evidence>
<proteinExistence type="inferred from homology"/>
<evidence type="ECO:0000259" key="14">
    <source>
        <dbReference type="Pfam" id="PF07715"/>
    </source>
</evidence>
<reference evidence="15 16" key="1">
    <citation type="submission" date="2020-04" db="EMBL/GenBank/DDBJ databases">
        <title>Molecular characterization of pseudomonads from Agaricus bisporus reveal novel blotch 2 pathogens in Western Europe.</title>
        <authorList>
            <person name="Taparia T."/>
            <person name="Krijger M."/>
            <person name="Haynes E."/>
            <person name="Elpinstone J.G."/>
            <person name="Noble R."/>
            <person name="Van Der Wolf J."/>
        </authorList>
    </citation>
    <scope>NUCLEOTIDE SEQUENCE [LARGE SCALE GENOMIC DNA]</scope>
    <source>
        <strain evidence="15 16">IPO3738</strain>
    </source>
</reference>
<evidence type="ECO:0000256" key="8">
    <source>
        <dbReference type="ARBA" id="ARBA00023170"/>
    </source>
</evidence>
<dbReference type="PANTHER" id="PTHR32552">
    <property type="entry name" value="FERRICHROME IRON RECEPTOR-RELATED"/>
    <property type="match status" value="1"/>
</dbReference>
<keyword evidence="6 11" id="KW-0798">TonB box</keyword>
<evidence type="ECO:0000256" key="10">
    <source>
        <dbReference type="PROSITE-ProRule" id="PRU01360"/>
    </source>
</evidence>
<dbReference type="GO" id="GO:0015891">
    <property type="term" value="P:siderophore transport"/>
    <property type="evidence" value="ECO:0007669"/>
    <property type="project" value="InterPro"/>
</dbReference>
<evidence type="ECO:0000259" key="13">
    <source>
        <dbReference type="Pfam" id="PF00593"/>
    </source>
</evidence>
<dbReference type="GO" id="GO:0009279">
    <property type="term" value="C:cell outer membrane"/>
    <property type="evidence" value="ECO:0007669"/>
    <property type="project" value="UniProtKB-SubCell"/>
</dbReference>
<dbReference type="SUPFAM" id="SSF56935">
    <property type="entry name" value="Porins"/>
    <property type="match status" value="1"/>
</dbReference>
<evidence type="ECO:0000256" key="6">
    <source>
        <dbReference type="ARBA" id="ARBA00023077"/>
    </source>
</evidence>
<feature type="domain" description="TonB-dependent receptor plug" evidence="14">
    <location>
        <begin position="79"/>
        <end position="178"/>
    </location>
</feature>
<comment type="subcellular location">
    <subcellularLocation>
        <location evidence="1 10">Cell outer membrane</location>
        <topology evidence="1 10">Multi-pass membrane protein</topology>
    </subcellularLocation>
</comment>